<comment type="caution">
    <text evidence="3">Lacks conserved residue(s) required for the propagation of feature annotation.</text>
</comment>
<dbReference type="GO" id="GO:0003700">
    <property type="term" value="F:DNA-binding transcription factor activity"/>
    <property type="evidence" value="ECO:0000318"/>
    <property type="project" value="GO_Central"/>
</dbReference>
<dbReference type="GO" id="GO:0010187">
    <property type="term" value="P:negative regulation of seed germination"/>
    <property type="evidence" value="ECO:0000318"/>
    <property type="project" value="GO_Central"/>
</dbReference>
<accession>M1BNR8</accession>
<dbReference type="AlphaFoldDB" id="M1BNR8"/>
<dbReference type="PANTHER" id="PTHR31636">
    <property type="entry name" value="OSJNBA0084A10.13 PROTEIN-RELATED"/>
    <property type="match status" value="1"/>
</dbReference>
<dbReference type="InterPro" id="IPR005202">
    <property type="entry name" value="TF_GRAS"/>
</dbReference>
<keyword evidence="5" id="KW-1185">Reference proteome</keyword>
<organism evidence="4 5">
    <name type="scientific">Solanum tuberosum</name>
    <name type="common">Potato</name>
    <dbReference type="NCBI Taxonomy" id="4113"/>
    <lineage>
        <taxon>Eukaryota</taxon>
        <taxon>Viridiplantae</taxon>
        <taxon>Streptophyta</taxon>
        <taxon>Embryophyta</taxon>
        <taxon>Tracheophyta</taxon>
        <taxon>Spermatophyta</taxon>
        <taxon>Magnoliopsida</taxon>
        <taxon>eudicotyledons</taxon>
        <taxon>Gunneridae</taxon>
        <taxon>Pentapetalae</taxon>
        <taxon>asterids</taxon>
        <taxon>lamiids</taxon>
        <taxon>Solanales</taxon>
        <taxon>Solanaceae</taxon>
        <taxon>Solanoideae</taxon>
        <taxon>Solaneae</taxon>
        <taxon>Solanum</taxon>
    </lineage>
</organism>
<proteinExistence type="inferred from homology"/>
<protein>
    <submittedName>
        <fullName evidence="4">DELLA domain GRAS family transcription factor rga</fullName>
    </submittedName>
</protein>
<dbReference type="InParanoid" id="M1BNR8"/>
<feature type="region of interest" description="VHIID" evidence="3">
    <location>
        <begin position="207"/>
        <end position="272"/>
    </location>
</feature>
<evidence type="ECO:0000256" key="1">
    <source>
        <dbReference type="ARBA" id="ARBA00023015"/>
    </source>
</evidence>
<evidence type="ECO:0000313" key="5">
    <source>
        <dbReference type="Proteomes" id="UP000011115"/>
    </source>
</evidence>
<dbReference type="GO" id="GO:0009863">
    <property type="term" value="P:salicylic acid mediated signaling pathway"/>
    <property type="evidence" value="ECO:0000318"/>
    <property type="project" value="GO_Central"/>
</dbReference>
<evidence type="ECO:0000313" key="4">
    <source>
        <dbReference type="EnsemblPlants" id="PGSC0003DMT400049445"/>
    </source>
</evidence>
<dbReference type="SMR" id="M1BNR8"/>
<dbReference type="GO" id="GO:0005634">
    <property type="term" value="C:nucleus"/>
    <property type="evidence" value="ECO:0000318"/>
    <property type="project" value="GO_Central"/>
</dbReference>
<name>M1BNR8_SOLTU</name>
<dbReference type="STRING" id="4113.M1BNR8"/>
<keyword evidence="2" id="KW-0804">Transcription</keyword>
<dbReference type="GO" id="GO:2000033">
    <property type="term" value="P:regulation of seed dormancy process"/>
    <property type="evidence" value="ECO:0000318"/>
    <property type="project" value="GO_Central"/>
</dbReference>
<dbReference type="GO" id="GO:0009723">
    <property type="term" value="P:response to ethylene"/>
    <property type="evidence" value="ECO:0000318"/>
    <property type="project" value="GO_Central"/>
</dbReference>
<evidence type="ECO:0000256" key="2">
    <source>
        <dbReference type="ARBA" id="ARBA00023163"/>
    </source>
</evidence>
<dbReference type="eggNOG" id="ENOG502QPMG">
    <property type="taxonomic scope" value="Eukaryota"/>
</dbReference>
<dbReference type="GO" id="GO:0009938">
    <property type="term" value="P:negative regulation of gibberellic acid mediated signaling pathway"/>
    <property type="evidence" value="ECO:0000318"/>
    <property type="project" value="GO_Central"/>
</dbReference>
<reference evidence="4" key="2">
    <citation type="submission" date="2015-06" db="UniProtKB">
        <authorList>
            <consortium name="EnsemblPlants"/>
        </authorList>
    </citation>
    <scope>IDENTIFICATION</scope>
    <source>
        <strain evidence="4">DM1-3 516 R44</strain>
    </source>
</reference>
<reference evidence="5" key="1">
    <citation type="journal article" date="2011" name="Nature">
        <title>Genome sequence and analysis of the tuber crop potato.</title>
        <authorList>
            <consortium name="The Potato Genome Sequencing Consortium"/>
        </authorList>
    </citation>
    <scope>NUCLEOTIDE SEQUENCE [LARGE SCALE GENOMIC DNA]</scope>
    <source>
        <strain evidence="5">cv. DM1-3 516 R44</strain>
    </source>
</reference>
<dbReference type="PaxDb" id="4113-PGSC0003DMT400049445"/>
<evidence type="ECO:0000256" key="3">
    <source>
        <dbReference type="PROSITE-ProRule" id="PRU01191"/>
    </source>
</evidence>
<dbReference type="Proteomes" id="UP000011115">
    <property type="component" value="Unassembled WGS sequence"/>
</dbReference>
<feature type="region of interest" description="Leucine repeat II (LRII)" evidence="3">
    <location>
        <begin position="288"/>
        <end position="320"/>
    </location>
</feature>
<feature type="short sequence motif" description="VHIID" evidence="3">
    <location>
        <begin position="238"/>
        <end position="242"/>
    </location>
</feature>
<dbReference type="Pfam" id="PF03514">
    <property type="entry name" value="GRAS"/>
    <property type="match status" value="1"/>
</dbReference>
<dbReference type="GO" id="GO:2000377">
    <property type="term" value="P:regulation of reactive oxygen species metabolic process"/>
    <property type="evidence" value="ECO:0000318"/>
    <property type="project" value="GO_Central"/>
</dbReference>
<dbReference type="PROSITE" id="PS50985">
    <property type="entry name" value="GRAS"/>
    <property type="match status" value="1"/>
</dbReference>
<dbReference type="EnsemblPlants" id="PGSC0003DMT400049445">
    <property type="protein sequence ID" value="PGSC0003DMT400049445"/>
    <property type="gene ID" value="PGSC0003DMG400019210"/>
</dbReference>
<comment type="similarity">
    <text evidence="3">Belongs to the GRAS family.</text>
</comment>
<dbReference type="GO" id="GO:0043565">
    <property type="term" value="F:sequence-specific DNA binding"/>
    <property type="evidence" value="ECO:0000318"/>
    <property type="project" value="GO_Central"/>
</dbReference>
<dbReference type="HOGENOM" id="CLU_011924_4_0_1"/>
<dbReference type="GO" id="GO:0006355">
    <property type="term" value="P:regulation of DNA-templated transcription"/>
    <property type="evidence" value="ECO:0000318"/>
    <property type="project" value="GO_Central"/>
</dbReference>
<keyword evidence="1" id="KW-0805">Transcription regulation</keyword>
<dbReference type="GO" id="GO:0009737">
    <property type="term" value="P:response to abscisic acid"/>
    <property type="evidence" value="ECO:0000318"/>
    <property type="project" value="GO_Central"/>
</dbReference>
<dbReference type="GO" id="GO:0009867">
    <property type="term" value="P:jasmonic acid mediated signaling pathway"/>
    <property type="evidence" value="ECO:0000318"/>
    <property type="project" value="GO_Central"/>
</dbReference>
<dbReference type="GO" id="GO:0042538">
    <property type="term" value="P:hyperosmotic salinity response"/>
    <property type="evidence" value="ECO:0000318"/>
    <property type="project" value="GO_Central"/>
</dbReference>
<dbReference type="Gramene" id="PGSC0003DMT400049445">
    <property type="protein sequence ID" value="PGSC0003DMT400049445"/>
    <property type="gene ID" value="PGSC0003DMG400019210"/>
</dbReference>
<sequence length="421" mass="46751">MSSPEMSMETIVEDEDSFVSDTDAIIYATTDISGWTHSLISDHNIPNSLSSTSVDENNHNQQISTAAGGDDDSMIASSSASSNWLTNNKQIDVQQEIRIFNVDFRALCNNTCGGSEFRGGLLPDTDRTVNQETLITTLMACAEAIHENNLSLADVLISDIRRVTASQIGGAMKKVATYFADALYYKIHRLIPQDIVESSYSKDQLLHMSFYDSCLLVKIAHFTASQSTLEIFADYKRVHVIDFSLNQGWHWPALLQTLALRPGGPPAFRLSGIGGQPQPDDSTDPLQEVGFKLAQFAESVGVEFEFRGFMAHTLADLEALMLNIRPSNVEVVAVNSVFELLRVFSIPGAIEKVLDLINEIEPKIVTIAEQEANHNWSVFINRISEGWHYYSTMFDLLENADSINPNTLDIVMAEQYLGREI</sequence>
<dbReference type="Gramene" id="RHC10H1G1995.2.1">
    <property type="protein sequence ID" value="RHC10H1G1995.2.1.cds.1"/>
    <property type="gene ID" value="RHC10H1G1995.2"/>
</dbReference>